<evidence type="ECO:0000313" key="1">
    <source>
        <dbReference type="EMBL" id="TFK60358.1"/>
    </source>
</evidence>
<gene>
    <name evidence="1" type="ORF">BDN72DRAFT_864426</name>
</gene>
<reference evidence="1 2" key="1">
    <citation type="journal article" date="2019" name="Nat. Ecol. Evol.">
        <title>Megaphylogeny resolves global patterns of mushroom evolution.</title>
        <authorList>
            <person name="Varga T."/>
            <person name="Krizsan K."/>
            <person name="Foldi C."/>
            <person name="Dima B."/>
            <person name="Sanchez-Garcia M."/>
            <person name="Sanchez-Ramirez S."/>
            <person name="Szollosi G.J."/>
            <person name="Szarkandi J.G."/>
            <person name="Papp V."/>
            <person name="Albert L."/>
            <person name="Andreopoulos W."/>
            <person name="Angelini C."/>
            <person name="Antonin V."/>
            <person name="Barry K.W."/>
            <person name="Bougher N.L."/>
            <person name="Buchanan P."/>
            <person name="Buyck B."/>
            <person name="Bense V."/>
            <person name="Catcheside P."/>
            <person name="Chovatia M."/>
            <person name="Cooper J."/>
            <person name="Damon W."/>
            <person name="Desjardin D."/>
            <person name="Finy P."/>
            <person name="Geml J."/>
            <person name="Haridas S."/>
            <person name="Hughes K."/>
            <person name="Justo A."/>
            <person name="Karasinski D."/>
            <person name="Kautmanova I."/>
            <person name="Kiss B."/>
            <person name="Kocsube S."/>
            <person name="Kotiranta H."/>
            <person name="LaButti K.M."/>
            <person name="Lechner B.E."/>
            <person name="Liimatainen K."/>
            <person name="Lipzen A."/>
            <person name="Lukacs Z."/>
            <person name="Mihaltcheva S."/>
            <person name="Morgado L.N."/>
            <person name="Niskanen T."/>
            <person name="Noordeloos M.E."/>
            <person name="Ohm R.A."/>
            <person name="Ortiz-Santana B."/>
            <person name="Ovrebo C."/>
            <person name="Racz N."/>
            <person name="Riley R."/>
            <person name="Savchenko A."/>
            <person name="Shiryaev A."/>
            <person name="Soop K."/>
            <person name="Spirin V."/>
            <person name="Szebenyi C."/>
            <person name="Tomsovsky M."/>
            <person name="Tulloss R.E."/>
            <person name="Uehling J."/>
            <person name="Grigoriev I.V."/>
            <person name="Vagvolgyi C."/>
            <person name="Papp T."/>
            <person name="Martin F.M."/>
            <person name="Miettinen O."/>
            <person name="Hibbett D.S."/>
            <person name="Nagy L.G."/>
        </authorList>
    </citation>
    <scope>NUCLEOTIDE SEQUENCE [LARGE SCALE GENOMIC DNA]</scope>
    <source>
        <strain evidence="1 2">NL-1719</strain>
    </source>
</reference>
<name>A0ACD3A3W2_9AGAR</name>
<proteinExistence type="predicted"/>
<sequence>MCSYAALDELEFGKWRRDRDRKEGRDMVYGGFVVDFGGSQRDCHVLWLFVTAPANFVRTGSFVCCNAVGVCGKTYQVLVICLDLPSEPNNFALANSSGSLARALLELWFFKAKEEPDQSHQSRPRGLRHLHHISKRTKSLCPSQRRLKEREEVEGGWSSWGSGSGFKTVDWPLKESRRQMQRFGLKNMTASHLDFVYRPLGSSTLPISPVTASPAIALLPFTRTHYTSHRDAQHDELETIFILGPQQVKLRSFIGGGERVEGRQSGGSGQFVTGCGRLGQAEDAMHAASSLIHEPRLWDVKHILLAVARLITSSGLTSTFTVSSFVSTFGGSSDATLQPIIDTVLARQRHGPRPNPKAVLHLEFNRNWNIWISTGAIMRLWLKLLPTNPGPAWTIHWLFQNTTLSICSILILLNITIYILHYSSRYSYYQPIDLNQTCGLLGEVESASEEFRTGPFNLFHKS</sequence>
<accession>A0ACD3A3W2</accession>
<dbReference type="EMBL" id="ML208788">
    <property type="protein sequence ID" value="TFK60358.1"/>
    <property type="molecule type" value="Genomic_DNA"/>
</dbReference>
<protein>
    <submittedName>
        <fullName evidence="1">Uncharacterized protein</fullName>
    </submittedName>
</protein>
<evidence type="ECO:0000313" key="2">
    <source>
        <dbReference type="Proteomes" id="UP000308600"/>
    </source>
</evidence>
<organism evidence="1 2">
    <name type="scientific">Pluteus cervinus</name>
    <dbReference type="NCBI Taxonomy" id="181527"/>
    <lineage>
        <taxon>Eukaryota</taxon>
        <taxon>Fungi</taxon>
        <taxon>Dikarya</taxon>
        <taxon>Basidiomycota</taxon>
        <taxon>Agaricomycotina</taxon>
        <taxon>Agaricomycetes</taxon>
        <taxon>Agaricomycetidae</taxon>
        <taxon>Agaricales</taxon>
        <taxon>Pluteineae</taxon>
        <taxon>Pluteaceae</taxon>
        <taxon>Pluteus</taxon>
    </lineage>
</organism>
<dbReference type="Proteomes" id="UP000308600">
    <property type="component" value="Unassembled WGS sequence"/>
</dbReference>
<keyword evidence="2" id="KW-1185">Reference proteome</keyword>